<dbReference type="Gene3D" id="1.10.940.10">
    <property type="entry name" value="NusB-like"/>
    <property type="match status" value="1"/>
</dbReference>
<dbReference type="InParanoid" id="A0A6N7EUU4"/>
<name>A0A6N7EUU4_9GAMM</name>
<keyword evidence="3 6" id="KW-0694">RNA-binding</keyword>
<dbReference type="NCBIfam" id="TIGR01951">
    <property type="entry name" value="nusB"/>
    <property type="match status" value="1"/>
</dbReference>
<dbReference type="GO" id="GO:0005829">
    <property type="term" value="C:cytosol"/>
    <property type="evidence" value="ECO:0007669"/>
    <property type="project" value="TreeGrafter"/>
</dbReference>
<sequence length="143" mass="16079">MRELTVQQLATIRKARARRFAMQAVYSQLISTEGFDEVVTQTKQRISDEDYDTDFLDEILQGIATQQAHFESQLTPFLDRSIAQLGVIEHAILLVGAYELNGKVTPHKVAINEAIVLAKKFGAEDSYKYINGVLDKLYKSLTG</sequence>
<evidence type="ECO:0000256" key="4">
    <source>
        <dbReference type="ARBA" id="ARBA00023015"/>
    </source>
</evidence>
<evidence type="ECO:0000313" key="8">
    <source>
        <dbReference type="EMBL" id="MPV85290.1"/>
    </source>
</evidence>
<feature type="domain" description="NusB/RsmB/TIM44" evidence="7">
    <location>
        <begin position="16"/>
        <end position="139"/>
    </location>
</feature>
<proteinExistence type="inferred from homology"/>
<dbReference type="Pfam" id="PF01029">
    <property type="entry name" value="NusB"/>
    <property type="match status" value="1"/>
</dbReference>
<comment type="caution">
    <text evidence="8">The sequence shown here is derived from an EMBL/GenBank/DDBJ whole genome shotgun (WGS) entry which is preliminary data.</text>
</comment>
<evidence type="ECO:0000256" key="3">
    <source>
        <dbReference type="ARBA" id="ARBA00022884"/>
    </source>
</evidence>
<dbReference type="InterPro" id="IPR011605">
    <property type="entry name" value="NusB_fam"/>
</dbReference>
<dbReference type="FunCoup" id="A0A6N7EUU4">
    <property type="interactions" value="324"/>
</dbReference>
<dbReference type="GO" id="GO:0003723">
    <property type="term" value="F:RNA binding"/>
    <property type="evidence" value="ECO:0007669"/>
    <property type="project" value="UniProtKB-UniRule"/>
</dbReference>
<keyword evidence="9" id="KW-1185">Reference proteome</keyword>
<dbReference type="GO" id="GO:0006353">
    <property type="term" value="P:DNA-templated transcription termination"/>
    <property type="evidence" value="ECO:0007669"/>
    <property type="project" value="UniProtKB-UniRule"/>
</dbReference>
<dbReference type="EMBL" id="WHNW01000001">
    <property type="protein sequence ID" value="MPV85290.1"/>
    <property type="molecule type" value="Genomic_DNA"/>
</dbReference>
<evidence type="ECO:0000313" key="9">
    <source>
        <dbReference type="Proteomes" id="UP000471298"/>
    </source>
</evidence>
<reference evidence="8 9" key="1">
    <citation type="submission" date="2019-10" db="EMBL/GenBank/DDBJ databases">
        <title>Cardiobacteriales fam. a chemoheterotrophic member of the order Cardiobacteriales, and proposal of Cardiobacteriales fam. nov.</title>
        <authorList>
            <person name="Wang C."/>
        </authorList>
    </citation>
    <scope>NUCLEOTIDE SEQUENCE [LARGE SCALE GENOMIC DNA]</scope>
    <source>
        <strain evidence="8 9">ML27</strain>
    </source>
</reference>
<dbReference type="Proteomes" id="UP000471298">
    <property type="component" value="Unassembled WGS sequence"/>
</dbReference>
<dbReference type="SUPFAM" id="SSF48013">
    <property type="entry name" value="NusB-like"/>
    <property type="match status" value="1"/>
</dbReference>
<evidence type="ECO:0000259" key="7">
    <source>
        <dbReference type="Pfam" id="PF01029"/>
    </source>
</evidence>
<dbReference type="InterPro" id="IPR035926">
    <property type="entry name" value="NusB-like_sf"/>
</dbReference>
<dbReference type="PANTHER" id="PTHR11078">
    <property type="entry name" value="N UTILIZATION SUBSTANCE PROTEIN B-RELATED"/>
    <property type="match status" value="1"/>
</dbReference>
<organism evidence="8 9">
    <name type="scientific">Ostreibacterium oceani</name>
    <dbReference type="NCBI Taxonomy" id="2654998"/>
    <lineage>
        <taxon>Bacteria</taxon>
        <taxon>Pseudomonadati</taxon>
        <taxon>Pseudomonadota</taxon>
        <taxon>Gammaproteobacteria</taxon>
        <taxon>Cardiobacteriales</taxon>
        <taxon>Ostreibacteriaceae</taxon>
        <taxon>Ostreibacterium</taxon>
    </lineage>
</organism>
<evidence type="ECO:0000256" key="2">
    <source>
        <dbReference type="ARBA" id="ARBA00022814"/>
    </source>
</evidence>
<dbReference type="HAMAP" id="MF_00073">
    <property type="entry name" value="NusB"/>
    <property type="match status" value="1"/>
</dbReference>
<protein>
    <recommendedName>
        <fullName evidence="6">Transcription antitermination protein NusB</fullName>
    </recommendedName>
    <alternativeName>
        <fullName evidence="6">Antitermination factor NusB</fullName>
    </alternativeName>
</protein>
<keyword evidence="2 6" id="KW-0889">Transcription antitermination</keyword>
<dbReference type="GO" id="GO:0031564">
    <property type="term" value="P:transcription antitermination"/>
    <property type="evidence" value="ECO:0007669"/>
    <property type="project" value="UniProtKB-KW"/>
</dbReference>
<keyword evidence="4 6" id="KW-0805">Transcription regulation</keyword>
<dbReference type="AlphaFoldDB" id="A0A6N7EUU4"/>
<gene>
    <name evidence="6 8" type="primary">nusB</name>
    <name evidence="8" type="ORF">GCU85_00900</name>
</gene>
<accession>A0A6N7EUU4</accession>
<comment type="function">
    <text evidence="6">Involved in transcription antitermination. Required for transcription of ribosomal RNA (rRNA) genes. Binds specifically to the boxA antiterminator sequence of the ribosomal RNA (rrn) operons.</text>
</comment>
<comment type="similarity">
    <text evidence="1 6">Belongs to the NusB family.</text>
</comment>
<dbReference type="InterPro" id="IPR006027">
    <property type="entry name" value="NusB_RsmB_TIM44"/>
</dbReference>
<evidence type="ECO:0000256" key="5">
    <source>
        <dbReference type="ARBA" id="ARBA00023163"/>
    </source>
</evidence>
<keyword evidence="5 6" id="KW-0804">Transcription</keyword>
<evidence type="ECO:0000256" key="6">
    <source>
        <dbReference type="HAMAP-Rule" id="MF_00073"/>
    </source>
</evidence>
<dbReference type="RefSeq" id="WP_152808394.1">
    <property type="nucleotide sequence ID" value="NZ_WHNW01000001.1"/>
</dbReference>
<dbReference type="PANTHER" id="PTHR11078:SF3">
    <property type="entry name" value="ANTITERMINATION NUSB DOMAIN-CONTAINING PROTEIN"/>
    <property type="match status" value="1"/>
</dbReference>
<evidence type="ECO:0000256" key="1">
    <source>
        <dbReference type="ARBA" id="ARBA00005952"/>
    </source>
</evidence>